<evidence type="ECO:0000256" key="2">
    <source>
        <dbReference type="SAM" id="Coils"/>
    </source>
</evidence>
<dbReference type="PANTHER" id="PTHR30469:SF15">
    <property type="entry name" value="HLYD FAMILY OF SECRETION PROTEINS"/>
    <property type="match status" value="1"/>
</dbReference>
<proteinExistence type="inferred from homology"/>
<gene>
    <name evidence="5" type="ORF">IQ217_06055</name>
</gene>
<sequence length="467" mass="50596">MNKYSPHQCLRRQLSLLGLLSFSLMGCSNLWEQNVKAQTENTESNQAIAVDVTLAKPGALGGELEYTGTTAPVREVSIKSQIEGRLQKLLVDVGDRVKGEEVLAEIEDDLLLGAVDQAKAEKMAQRSEVLTAQSQVGDAKIRVEQARLQLQQAQADITRLETSLNARIEQARLEVDQTQADAARFRLLAEEGAGGAQQAEQAETRARQAKEILRNEQASASQQLSQAKTAAKTASQILNSAIAQVEIEQQRVGAATAQMNAQRASIDQAQTRQQYATVRAPFPGRVLRRSSESGNLVQPGTEILQLGDFRQLEINVQVSELQLAQIALQQQVNVKLDAFPGESFTGVVTRISPQADVSSRLVPVEVTMDNPGEKIGAGLLARVNFGASNATNVVVPESAIVDEDAIFVVTKEGEKDVLERRSVTLGEIANGKVEVVAGLAPQERFVVRSSRPLQPDSPIRLSVLSEK</sequence>
<dbReference type="InterPro" id="IPR006143">
    <property type="entry name" value="RND_pump_MFP"/>
</dbReference>
<evidence type="ECO:0000259" key="4">
    <source>
        <dbReference type="Pfam" id="PF25954"/>
    </source>
</evidence>
<organism evidence="5 6">
    <name type="scientific">Synechocystis salina LEGE 00031</name>
    <dbReference type="NCBI Taxonomy" id="1828736"/>
    <lineage>
        <taxon>Bacteria</taxon>
        <taxon>Bacillati</taxon>
        <taxon>Cyanobacteriota</taxon>
        <taxon>Cyanophyceae</taxon>
        <taxon>Synechococcales</taxon>
        <taxon>Merismopediaceae</taxon>
        <taxon>Synechocystis</taxon>
    </lineage>
</organism>
<dbReference type="PROSITE" id="PS51257">
    <property type="entry name" value="PROKAR_LIPOPROTEIN"/>
    <property type="match status" value="1"/>
</dbReference>
<feature type="domain" description="Multidrug resistance protein MdtA-like barrel-sandwich hybrid" evidence="3">
    <location>
        <begin position="74"/>
        <end position="301"/>
    </location>
</feature>
<comment type="caution">
    <text evidence="5">The sequence shown here is derived from an EMBL/GenBank/DDBJ whole genome shotgun (WGS) entry which is preliminary data.</text>
</comment>
<evidence type="ECO:0000259" key="3">
    <source>
        <dbReference type="Pfam" id="PF25917"/>
    </source>
</evidence>
<evidence type="ECO:0000256" key="1">
    <source>
        <dbReference type="ARBA" id="ARBA00009477"/>
    </source>
</evidence>
<dbReference type="SUPFAM" id="SSF111369">
    <property type="entry name" value="HlyD-like secretion proteins"/>
    <property type="match status" value="2"/>
</dbReference>
<dbReference type="Pfam" id="PF25954">
    <property type="entry name" value="Beta-barrel_RND_2"/>
    <property type="match status" value="1"/>
</dbReference>
<dbReference type="EMBL" id="JADEVV010000012">
    <property type="protein sequence ID" value="MBE9253431.1"/>
    <property type="molecule type" value="Genomic_DNA"/>
</dbReference>
<protein>
    <submittedName>
        <fullName evidence="5">Efflux RND transporter periplasmic adaptor subunit</fullName>
    </submittedName>
</protein>
<dbReference type="Proteomes" id="UP000658720">
    <property type="component" value="Unassembled WGS sequence"/>
</dbReference>
<comment type="similarity">
    <text evidence="1">Belongs to the membrane fusion protein (MFP) (TC 8.A.1) family.</text>
</comment>
<feature type="domain" description="CusB-like beta-barrel" evidence="4">
    <location>
        <begin position="314"/>
        <end position="387"/>
    </location>
</feature>
<reference evidence="5 6" key="1">
    <citation type="submission" date="2020-10" db="EMBL/GenBank/DDBJ databases">
        <authorList>
            <person name="Castelo-Branco R."/>
            <person name="Eusebio N."/>
            <person name="Adriana R."/>
            <person name="Vieira A."/>
            <person name="Brugerolle De Fraissinette N."/>
            <person name="Rezende De Castro R."/>
            <person name="Schneider M.P."/>
            <person name="Vasconcelos V."/>
            <person name="Leao P.N."/>
        </authorList>
    </citation>
    <scope>NUCLEOTIDE SEQUENCE [LARGE SCALE GENOMIC DNA]</scope>
    <source>
        <strain evidence="5 6">LEGE 00031</strain>
    </source>
</reference>
<dbReference type="NCBIfam" id="TIGR01730">
    <property type="entry name" value="RND_mfp"/>
    <property type="match status" value="1"/>
</dbReference>
<name>A0ABR9VT69_9SYNC</name>
<keyword evidence="6" id="KW-1185">Reference proteome</keyword>
<dbReference type="Gene3D" id="2.40.50.100">
    <property type="match status" value="1"/>
</dbReference>
<dbReference type="PANTHER" id="PTHR30469">
    <property type="entry name" value="MULTIDRUG RESISTANCE PROTEIN MDTA"/>
    <property type="match status" value="1"/>
</dbReference>
<evidence type="ECO:0000313" key="6">
    <source>
        <dbReference type="Proteomes" id="UP000658720"/>
    </source>
</evidence>
<dbReference type="Gene3D" id="2.40.420.20">
    <property type="match status" value="1"/>
</dbReference>
<dbReference type="Gene3D" id="2.40.30.170">
    <property type="match status" value="1"/>
</dbReference>
<keyword evidence="2" id="KW-0175">Coiled coil</keyword>
<accession>A0ABR9VT69</accession>
<dbReference type="Pfam" id="PF25917">
    <property type="entry name" value="BSH_RND"/>
    <property type="match status" value="1"/>
</dbReference>
<dbReference type="InterPro" id="IPR058792">
    <property type="entry name" value="Beta-barrel_RND_2"/>
</dbReference>
<evidence type="ECO:0000313" key="5">
    <source>
        <dbReference type="EMBL" id="MBE9253431.1"/>
    </source>
</evidence>
<feature type="coiled-coil region" evidence="2">
    <location>
        <begin position="136"/>
        <end position="230"/>
    </location>
</feature>
<dbReference type="InterPro" id="IPR058625">
    <property type="entry name" value="MdtA-like_BSH"/>
</dbReference>
<dbReference type="RefSeq" id="WP_194019278.1">
    <property type="nucleotide sequence ID" value="NZ_JADEVV010000012.1"/>
</dbReference>